<sequence>MNFLKNLLKILFAIVVISLLAGVGYYFYDQYEQEKKDHFELSFATEKAWAWYDKYDRVQYRTLEENKTVLRKVKLNKNYVIYAYKNDDYSLTAMVKFLTKCKPNREIETSQTFSDGTPKVLKCNEKGDALHYQVKWNGKNTDFTWEENLDGFSLSENFTYWDFSKLDQEVTLSKAQ</sequence>
<feature type="transmembrane region" description="Helical" evidence="1">
    <location>
        <begin position="7"/>
        <end position="28"/>
    </location>
</feature>
<evidence type="ECO:0000256" key="1">
    <source>
        <dbReference type="SAM" id="Phobius"/>
    </source>
</evidence>
<comment type="caution">
    <text evidence="2">The sequence shown here is derived from an EMBL/GenBank/DDBJ whole genome shotgun (WGS) entry which is preliminary data.</text>
</comment>
<accession>A0A5N3S0L6</accession>
<evidence type="ECO:0000313" key="3">
    <source>
        <dbReference type="Proteomes" id="UP000326687"/>
    </source>
</evidence>
<keyword evidence="1" id="KW-0812">Transmembrane</keyword>
<name>A0A5N3S0L6_9VIBR</name>
<evidence type="ECO:0000313" key="2">
    <source>
        <dbReference type="EMBL" id="KAB0300290.1"/>
    </source>
</evidence>
<dbReference type="AlphaFoldDB" id="A0A5N3S0L6"/>
<proteinExistence type="predicted"/>
<dbReference type="EMBL" id="VXDD01000005">
    <property type="protein sequence ID" value="KAB0300290.1"/>
    <property type="molecule type" value="Genomic_DNA"/>
</dbReference>
<protein>
    <submittedName>
        <fullName evidence="2">Uncharacterized protein</fullName>
    </submittedName>
</protein>
<keyword evidence="1" id="KW-1133">Transmembrane helix</keyword>
<dbReference type="Proteomes" id="UP000326687">
    <property type="component" value="Unassembled WGS sequence"/>
</dbReference>
<keyword evidence="1" id="KW-0472">Membrane</keyword>
<gene>
    <name evidence="2" type="ORF">F2Z80_24740</name>
</gene>
<organism evidence="2 3">
    <name type="scientific">Vibrio fortis</name>
    <dbReference type="NCBI Taxonomy" id="212667"/>
    <lineage>
        <taxon>Bacteria</taxon>
        <taxon>Pseudomonadati</taxon>
        <taxon>Pseudomonadota</taxon>
        <taxon>Gammaproteobacteria</taxon>
        <taxon>Vibrionales</taxon>
        <taxon>Vibrionaceae</taxon>
        <taxon>Vibrio</taxon>
    </lineage>
</organism>
<reference evidence="2 3" key="1">
    <citation type="submission" date="2019-09" db="EMBL/GenBank/DDBJ databases">
        <title>Vibrio Fortis S7-72.</title>
        <authorList>
            <person name="Das S.K."/>
        </authorList>
    </citation>
    <scope>NUCLEOTIDE SEQUENCE [LARGE SCALE GENOMIC DNA]</scope>
    <source>
        <strain evidence="2 3">S7-72</strain>
    </source>
</reference>
<dbReference type="RefSeq" id="WP_150897690.1">
    <property type="nucleotide sequence ID" value="NZ_VXDD01000005.1"/>
</dbReference>